<name>A0A2N8TXJ5_9ACTN</name>
<evidence type="ECO:0000313" key="5">
    <source>
        <dbReference type="Proteomes" id="UP000235943"/>
    </source>
</evidence>
<dbReference type="InterPro" id="IPR001296">
    <property type="entry name" value="Glyco_trans_1"/>
</dbReference>
<dbReference type="Gene3D" id="3.40.50.2000">
    <property type="entry name" value="Glycogen Phosphorylase B"/>
    <property type="match status" value="1"/>
</dbReference>
<accession>A0A2N8TXJ5</accession>
<reference evidence="4 5" key="1">
    <citation type="submission" date="2018-01" db="EMBL/GenBank/DDBJ databases">
        <title>Draft genome sequence of Streptomyces sp. 13K301.</title>
        <authorList>
            <person name="Sahin N."/>
            <person name="Saygin H."/>
            <person name="Ay H."/>
        </authorList>
    </citation>
    <scope>NUCLEOTIDE SEQUENCE [LARGE SCALE GENOMIC DNA]</scope>
    <source>
        <strain evidence="4 5">13K301</strain>
    </source>
</reference>
<feature type="domain" description="Glycosyl transferase family 1" evidence="3">
    <location>
        <begin position="69"/>
        <end position="202"/>
    </location>
</feature>
<protein>
    <recommendedName>
        <fullName evidence="3">Glycosyl transferase family 1 domain-containing protein</fullName>
    </recommendedName>
</protein>
<keyword evidence="1" id="KW-0808">Transferase</keyword>
<dbReference type="AlphaFoldDB" id="A0A2N8TXJ5"/>
<organism evidence="4 5">
    <name type="scientific">Streptomyces cahuitamycinicus</name>
    <dbReference type="NCBI Taxonomy" id="2070367"/>
    <lineage>
        <taxon>Bacteria</taxon>
        <taxon>Bacillati</taxon>
        <taxon>Actinomycetota</taxon>
        <taxon>Actinomycetes</taxon>
        <taxon>Kitasatosporales</taxon>
        <taxon>Streptomycetaceae</taxon>
        <taxon>Streptomyces</taxon>
    </lineage>
</organism>
<dbReference type="SUPFAM" id="SSF53756">
    <property type="entry name" value="UDP-Glycosyltransferase/glycogen phosphorylase"/>
    <property type="match status" value="1"/>
</dbReference>
<evidence type="ECO:0000256" key="2">
    <source>
        <dbReference type="SAM" id="MobiDB-lite"/>
    </source>
</evidence>
<feature type="region of interest" description="Disordered" evidence="2">
    <location>
        <begin position="267"/>
        <end position="287"/>
    </location>
</feature>
<sequence>MVVYVFGDSTEGFHAFGALTDFLTERDTFVVSCEAEAEATRCSFPNAQVRVIPIPLVDQFKVSDSDHHARLDTPRLAYVGRVSEQKNLHTLLFALWILAAFGREPRVALDVYGGEDNLGSPNMGLKYPNYATYLQGLSELLGLSRTVTWHGLKSRDWLFDNVHLEPHILVSPTLHSDENFGSSVLASLVNGHQVVTTAWGGHLGFQEWFPQQLTLVPVHRSTMGPVVNPVSLAHAIQMATHRMRGITVDAAILHRARAEFSEKGVARRSHEILDRPTGGSAPLKKSSIQHEIDERRSLFGATRKIYTSYEDPIAQGFFEIYGMKEQIFFDKHADYTLAPWVSYSDNVLCIDDPHRGRQSFLVDARAAEPMDVAMCPSMDVCRLPESLVSALVAQGYAFPIPLNHSAKVGENSGVVRRTL</sequence>
<dbReference type="GO" id="GO:0016757">
    <property type="term" value="F:glycosyltransferase activity"/>
    <property type="evidence" value="ECO:0007669"/>
    <property type="project" value="InterPro"/>
</dbReference>
<dbReference type="EMBL" id="POUC01000008">
    <property type="protein sequence ID" value="PNG23732.1"/>
    <property type="molecule type" value="Genomic_DNA"/>
</dbReference>
<evidence type="ECO:0000256" key="1">
    <source>
        <dbReference type="ARBA" id="ARBA00022679"/>
    </source>
</evidence>
<gene>
    <name evidence="4" type="ORF">C1J00_02250</name>
</gene>
<evidence type="ECO:0000313" key="4">
    <source>
        <dbReference type="EMBL" id="PNG23732.1"/>
    </source>
</evidence>
<keyword evidence="5" id="KW-1185">Reference proteome</keyword>
<proteinExistence type="predicted"/>
<comment type="caution">
    <text evidence="4">The sequence shown here is derived from an EMBL/GenBank/DDBJ whole genome shotgun (WGS) entry which is preliminary data.</text>
</comment>
<evidence type="ECO:0000259" key="3">
    <source>
        <dbReference type="Pfam" id="PF00534"/>
    </source>
</evidence>
<dbReference type="Proteomes" id="UP000235943">
    <property type="component" value="Unassembled WGS sequence"/>
</dbReference>
<dbReference type="Pfam" id="PF00534">
    <property type="entry name" value="Glycos_transf_1"/>
    <property type="match status" value="1"/>
</dbReference>